<sequence length="138" mass="15018">MKRLSLYLGAVTLGIALLSGCSSPAFKTTTNADIRVPENLRREVRIHKPIDQVYANLATYAGECQPVGNLVMSPDKTKITISQTGFGPQMRSVYMVVDIAAMGQGQADFKGYSYVGSSMWLDRLDEIIKGINDPKACA</sequence>
<gene>
    <name evidence="2" type="ORF">FHX61_000427</name>
</gene>
<dbReference type="PROSITE" id="PS51257">
    <property type="entry name" value="PROKAR_LIPOPROTEIN"/>
    <property type="match status" value="1"/>
</dbReference>
<dbReference type="EMBL" id="JACHWF010000001">
    <property type="protein sequence ID" value="MBB3005811.1"/>
    <property type="molecule type" value="Genomic_DNA"/>
</dbReference>
<comment type="caution">
    <text evidence="2">The sequence shown here is derived from an EMBL/GenBank/DDBJ whole genome shotgun (WGS) entry which is preliminary data.</text>
</comment>
<protein>
    <recommendedName>
        <fullName evidence="4">Beta-barrel assembly machine subunit BamC</fullName>
    </recommendedName>
</protein>
<accession>A0A7W4V673</accession>
<name>A0A7W4V673_9BURK</name>
<proteinExistence type="predicted"/>
<evidence type="ECO:0000313" key="3">
    <source>
        <dbReference type="Proteomes" id="UP000578036"/>
    </source>
</evidence>
<dbReference type="RefSeq" id="WP_183298469.1">
    <property type="nucleotide sequence ID" value="NZ_JACHWF010000001.1"/>
</dbReference>
<evidence type="ECO:0000313" key="2">
    <source>
        <dbReference type="EMBL" id="MBB3005811.1"/>
    </source>
</evidence>
<keyword evidence="1" id="KW-0732">Signal</keyword>
<feature type="signal peptide" evidence="1">
    <location>
        <begin position="1"/>
        <end position="27"/>
    </location>
</feature>
<feature type="chain" id="PRO_5030645868" description="Beta-barrel assembly machine subunit BamC" evidence="1">
    <location>
        <begin position="28"/>
        <end position="138"/>
    </location>
</feature>
<evidence type="ECO:0000256" key="1">
    <source>
        <dbReference type="SAM" id="SignalP"/>
    </source>
</evidence>
<dbReference type="Proteomes" id="UP000578036">
    <property type="component" value="Unassembled WGS sequence"/>
</dbReference>
<keyword evidence="3" id="KW-1185">Reference proteome</keyword>
<reference evidence="2 3" key="1">
    <citation type="submission" date="2020-08" db="EMBL/GenBank/DDBJ databases">
        <title>Genomic Encyclopedia of Type Strains, Phase IV (KMG-V): Genome sequencing to study the core and pangenomes of soil and plant-associated prokaryotes.</title>
        <authorList>
            <person name="Whitman W."/>
        </authorList>
    </citation>
    <scope>NUCLEOTIDE SEQUENCE [LARGE SCALE GENOMIC DNA]</scope>
    <source>
        <strain evidence="2 3">SLV-2362</strain>
    </source>
</reference>
<dbReference type="AlphaFoldDB" id="A0A7W4V673"/>
<organism evidence="2 3">
    <name type="scientific">Cupriavidus alkaliphilus</name>
    <dbReference type="NCBI Taxonomy" id="942866"/>
    <lineage>
        <taxon>Bacteria</taxon>
        <taxon>Pseudomonadati</taxon>
        <taxon>Pseudomonadota</taxon>
        <taxon>Betaproteobacteria</taxon>
        <taxon>Burkholderiales</taxon>
        <taxon>Burkholderiaceae</taxon>
        <taxon>Cupriavidus</taxon>
    </lineage>
</organism>
<evidence type="ECO:0008006" key="4">
    <source>
        <dbReference type="Google" id="ProtNLM"/>
    </source>
</evidence>